<proteinExistence type="predicted"/>
<organism evidence="4 5">
    <name type="scientific">Dovyalis caffra</name>
    <dbReference type="NCBI Taxonomy" id="77055"/>
    <lineage>
        <taxon>Eukaryota</taxon>
        <taxon>Viridiplantae</taxon>
        <taxon>Streptophyta</taxon>
        <taxon>Embryophyta</taxon>
        <taxon>Tracheophyta</taxon>
        <taxon>Spermatophyta</taxon>
        <taxon>Magnoliopsida</taxon>
        <taxon>eudicotyledons</taxon>
        <taxon>Gunneridae</taxon>
        <taxon>Pentapetalae</taxon>
        <taxon>rosids</taxon>
        <taxon>fabids</taxon>
        <taxon>Malpighiales</taxon>
        <taxon>Salicaceae</taxon>
        <taxon>Flacourtieae</taxon>
        <taxon>Dovyalis</taxon>
    </lineage>
</organism>
<dbReference type="InterPro" id="IPR007117">
    <property type="entry name" value="Expansin_CBD"/>
</dbReference>
<dbReference type="AlphaFoldDB" id="A0AAV1RMH3"/>
<dbReference type="InterPro" id="IPR009009">
    <property type="entry name" value="RlpA-like_DPBB"/>
</dbReference>
<dbReference type="PRINTS" id="PR01225">
    <property type="entry name" value="EXPANSNFAMLY"/>
</dbReference>
<reference evidence="4 5" key="1">
    <citation type="submission" date="2024-01" db="EMBL/GenBank/DDBJ databases">
        <authorList>
            <person name="Waweru B."/>
        </authorList>
    </citation>
    <scope>NUCLEOTIDE SEQUENCE [LARGE SCALE GENOMIC DNA]</scope>
</reference>
<dbReference type="GO" id="GO:0005576">
    <property type="term" value="C:extracellular region"/>
    <property type="evidence" value="ECO:0007669"/>
    <property type="project" value="InterPro"/>
</dbReference>
<sequence length="201" mass="21594">MTISFQNPFLFCIILTLFSSNSCHCFHPKLLNVSNIYSGWSPAGATWYGSTIGPGSDGGACGYSSDVWNAPFYKFVSAGGDSLFKSGQGCGACYQVKCTWNSNPACSGNPLTVVITDQCPGGPCAQESVHFDLSGTAFGVLQIQYKRSWGAVWMINAGWALRAPFSIKLTSLESGQTIVAWNVIPAGWEPGKTYRSVVNFQ</sequence>
<dbReference type="InterPro" id="IPR036908">
    <property type="entry name" value="RlpA-like_sf"/>
</dbReference>
<dbReference type="Gene3D" id="2.40.40.10">
    <property type="entry name" value="RlpA-like domain"/>
    <property type="match status" value="1"/>
</dbReference>
<dbReference type="PROSITE" id="PS50843">
    <property type="entry name" value="EXPANSIN_CBD"/>
    <property type="match status" value="1"/>
</dbReference>
<dbReference type="GO" id="GO:0009653">
    <property type="term" value="P:anatomical structure morphogenesis"/>
    <property type="evidence" value="ECO:0007669"/>
    <property type="project" value="UniProtKB-ARBA"/>
</dbReference>
<dbReference type="PANTHER" id="PTHR31692:SF56">
    <property type="entry name" value="EXPANSIN-B2-RELATED"/>
    <property type="match status" value="1"/>
</dbReference>
<feature type="signal peptide" evidence="1">
    <location>
        <begin position="1"/>
        <end position="25"/>
    </location>
</feature>
<dbReference type="EMBL" id="CAWUPB010001010">
    <property type="protein sequence ID" value="CAK7337090.1"/>
    <property type="molecule type" value="Genomic_DNA"/>
</dbReference>
<evidence type="ECO:0000313" key="5">
    <source>
        <dbReference type="Proteomes" id="UP001314170"/>
    </source>
</evidence>
<keyword evidence="5" id="KW-1185">Reference proteome</keyword>
<dbReference type="Pfam" id="PF03330">
    <property type="entry name" value="DPBB_1"/>
    <property type="match status" value="1"/>
</dbReference>
<feature type="domain" description="Expansin-like EG45" evidence="2">
    <location>
        <begin position="58"/>
        <end position="191"/>
    </location>
</feature>
<accession>A0AAV1RMH3</accession>
<keyword evidence="1" id="KW-0732">Signal</keyword>
<dbReference type="SUPFAM" id="SSF49590">
    <property type="entry name" value="PHL pollen allergen"/>
    <property type="match status" value="1"/>
</dbReference>
<evidence type="ECO:0000256" key="1">
    <source>
        <dbReference type="SAM" id="SignalP"/>
    </source>
</evidence>
<dbReference type="SUPFAM" id="SSF50685">
    <property type="entry name" value="Barwin-like endoglucanases"/>
    <property type="match status" value="1"/>
</dbReference>
<evidence type="ECO:0000313" key="4">
    <source>
        <dbReference type="EMBL" id="CAK7337090.1"/>
    </source>
</evidence>
<dbReference type="InterPro" id="IPR007118">
    <property type="entry name" value="Expan_Lol_pI"/>
</dbReference>
<evidence type="ECO:0008006" key="6">
    <source>
        <dbReference type="Google" id="ProtNLM"/>
    </source>
</evidence>
<protein>
    <recommendedName>
        <fullName evidence="6">Expansin</fullName>
    </recommendedName>
</protein>
<dbReference type="PANTHER" id="PTHR31692">
    <property type="entry name" value="EXPANSIN-B3"/>
    <property type="match status" value="1"/>
</dbReference>
<feature type="chain" id="PRO_5043415809" description="Expansin" evidence="1">
    <location>
        <begin position="26"/>
        <end position="201"/>
    </location>
</feature>
<name>A0AAV1RMH3_9ROSI</name>
<dbReference type="InterPro" id="IPR007112">
    <property type="entry name" value="Expansin/allergen_DPBB_dom"/>
</dbReference>
<dbReference type="Proteomes" id="UP001314170">
    <property type="component" value="Unassembled WGS sequence"/>
</dbReference>
<evidence type="ECO:0000259" key="3">
    <source>
        <dbReference type="PROSITE" id="PS50843"/>
    </source>
</evidence>
<dbReference type="InterPro" id="IPR036749">
    <property type="entry name" value="Expansin_CBD_sf"/>
</dbReference>
<dbReference type="SMART" id="SM00837">
    <property type="entry name" value="DPBB_1"/>
    <property type="match status" value="1"/>
</dbReference>
<comment type="caution">
    <text evidence="4">The sequence shown here is derived from an EMBL/GenBank/DDBJ whole genome shotgun (WGS) entry which is preliminary data.</text>
</comment>
<gene>
    <name evidence="4" type="ORF">DCAF_LOCUS12117</name>
</gene>
<evidence type="ECO:0000259" key="2">
    <source>
        <dbReference type="PROSITE" id="PS50842"/>
    </source>
</evidence>
<feature type="domain" description="Expansin-like CBD" evidence="3">
    <location>
        <begin position="109"/>
        <end position="196"/>
    </location>
</feature>
<dbReference type="PROSITE" id="PS50842">
    <property type="entry name" value="EXPANSIN_EG45"/>
    <property type="match status" value="1"/>
</dbReference>